<gene>
    <name evidence="1" type="ORF">EYF80_014099</name>
</gene>
<name>A0A4Z2ICR7_9TELE</name>
<dbReference type="EMBL" id="SRLO01000100">
    <property type="protein sequence ID" value="TNN75736.1"/>
    <property type="molecule type" value="Genomic_DNA"/>
</dbReference>
<keyword evidence="2" id="KW-1185">Reference proteome</keyword>
<sequence length="136" mass="15190">MLQEHGLVLRGEATGGAAETRLRKQQAALVVEGQPFGAVITGHLNPQRAAIVVPRQTLLQGKGVAALQTALVFHELLFVTQVIVLCCCLERIRTPASLRDYKTCLAGWWALRCKRRRRTMRDNTGMGFRRRQKLGL</sequence>
<evidence type="ECO:0000313" key="2">
    <source>
        <dbReference type="Proteomes" id="UP000314294"/>
    </source>
</evidence>
<proteinExistence type="predicted"/>
<accession>A0A4Z2ICR7</accession>
<comment type="caution">
    <text evidence="1">The sequence shown here is derived from an EMBL/GenBank/DDBJ whole genome shotgun (WGS) entry which is preliminary data.</text>
</comment>
<evidence type="ECO:0000313" key="1">
    <source>
        <dbReference type="EMBL" id="TNN75736.1"/>
    </source>
</evidence>
<dbReference type="Proteomes" id="UP000314294">
    <property type="component" value="Unassembled WGS sequence"/>
</dbReference>
<dbReference type="AlphaFoldDB" id="A0A4Z2ICR7"/>
<protein>
    <submittedName>
        <fullName evidence="1">Uncharacterized protein</fullName>
    </submittedName>
</protein>
<reference evidence="1 2" key="1">
    <citation type="submission" date="2019-03" db="EMBL/GenBank/DDBJ databases">
        <title>First draft genome of Liparis tanakae, snailfish: a comprehensive survey of snailfish specific genes.</title>
        <authorList>
            <person name="Kim W."/>
            <person name="Song I."/>
            <person name="Jeong J.-H."/>
            <person name="Kim D."/>
            <person name="Kim S."/>
            <person name="Ryu S."/>
            <person name="Song J.Y."/>
            <person name="Lee S.K."/>
        </authorList>
    </citation>
    <scope>NUCLEOTIDE SEQUENCE [LARGE SCALE GENOMIC DNA]</scope>
    <source>
        <tissue evidence="1">Muscle</tissue>
    </source>
</reference>
<organism evidence="1 2">
    <name type="scientific">Liparis tanakae</name>
    <name type="common">Tanaka's snailfish</name>
    <dbReference type="NCBI Taxonomy" id="230148"/>
    <lineage>
        <taxon>Eukaryota</taxon>
        <taxon>Metazoa</taxon>
        <taxon>Chordata</taxon>
        <taxon>Craniata</taxon>
        <taxon>Vertebrata</taxon>
        <taxon>Euteleostomi</taxon>
        <taxon>Actinopterygii</taxon>
        <taxon>Neopterygii</taxon>
        <taxon>Teleostei</taxon>
        <taxon>Neoteleostei</taxon>
        <taxon>Acanthomorphata</taxon>
        <taxon>Eupercaria</taxon>
        <taxon>Perciformes</taxon>
        <taxon>Cottioidei</taxon>
        <taxon>Cottales</taxon>
        <taxon>Liparidae</taxon>
        <taxon>Liparis</taxon>
    </lineage>
</organism>